<dbReference type="PROSITE" id="PS00092">
    <property type="entry name" value="N6_MTASE"/>
    <property type="match status" value="1"/>
</dbReference>
<sequence>MKLTFTRTNITNTPYDNKHMRKILDNQISHMMTKSSGKMLGIDGFARESFVHTNPHFITNDLNEEFDCHYNLEWKDFCRTIKMRVENFGLRSPDLVFFDPPYSLRQLKDHYDGIGKNLKLWQTHNMWGEGKD</sequence>
<organism evidence="1">
    <name type="scientific">marine sediment metagenome</name>
    <dbReference type="NCBI Taxonomy" id="412755"/>
    <lineage>
        <taxon>unclassified sequences</taxon>
        <taxon>metagenomes</taxon>
        <taxon>ecological metagenomes</taxon>
    </lineage>
</organism>
<reference evidence="1" key="1">
    <citation type="journal article" date="2014" name="Front. Microbiol.">
        <title>High frequency of phylogenetically diverse reductive dehalogenase-homologous genes in deep subseafloor sedimentary metagenomes.</title>
        <authorList>
            <person name="Kawai M."/>
            <person name="Futagami T."/>
            <person name="Toyoda A."/>
            <person name="Takaki Y."/>
            <person name="Nishi S."/>
            <person name="Hori S."/>
            <person name="Arai W."/>
            <person name="Tsubouchi T."/>
            <person name="Morono Y."/>
            <person name="Uchiyama I."/>
            <person name="Ito T."/>
            <person name="Fujiyama A."/>
            <person name="Inagaki F."/>
            <person name="Takami H."/>
        </authorList>
    </citation>
    <scope>NUCLEOTIDE SEQUENCE</scope>
    <source>
        <strain evidence="1">Expedition CK06-06</strain>
    </source>
</reference>
<evidence type="ECO:0000313" key="1">
    <source>
        <dbReference type="EMBL" id="GAG97120.1"/>
    </source>
</evidence>
<proteinExistence type="predicted"/>
<accession>X1BQ44</accession>
<name>X1BQ44_9ZZZZ</name>
<dbReference type="GO" id="GO:0003676">
    <property type="term" value="F:nucleic acid binding"/>
    <property type="evidence" value="ECO:0007669"/>
    <property type="project" value="InterPro"/>
</dbReference>
<dbReference type="EMBL" id="BART01022496">
    <property type="protein sequence ID" value="GAG97120.1"/>
    <property type="molecule type" value="Genomic_DNA"/>
</dbReference>
<feature type="non-terminal residue" evidence="1">
    <location>
        <position position="132"/>
    </location>
</feature>
<evidence type="ECO:0008006" key="2">
    <source>
        <dbReference type="Google" id="ProtNLM"/>
    </source>
</evidence>
<dbReference type="GO" id="GO:0032259">
    <property type="term" value="P:methylation"/>
    <property type="evidence" value="ECO:0007669"/>
    <property type="project" value="InterPro"/>
</dbReference>
<dbReference type="AlphaFoldDB" id="X1BQ44"/>
<protein>
    <recommendedName>
        <fullName evidence="2">DNA methylase N-4/N-6 domain-containing protein</fullName>
    </recommendedName>
</protein>
<comment type="caution">
    <text evidence="1">The sequence shown here is derived from an EMBL/GenBank/DDBJ whole genome shotgun (WGS) entry which is preliminary data.</text>
</comment>
<dbReference type="GO" id="GO:0008168">
    <property type="term" value="F:methyltransferase activity"/>
    <property type="evidence" value="ECO:0007669"/>
    <property type="project" value="InterPro"/>
</dbReference>
<dbReference type="InterPro" id="IPR002052">
    <property type="entry name" value="DNA_methylase_N6_adenine_CS"/>
</dbReference>
<gene>
    <name evidence="1" type="ORF">S01H4_41172</name>
</gene>